<evidence type="ECO:0000313" key="2">
    <source>
        <dbReference type="EMBL" id="MEL0618734.1"/>
    </source>
</evidence>
<accession>A0ABU9GKT2</accession>
<reference evidence="2 3" key="1">
    <citation type="submission" date="2024-02" db="EMBL/GenBank/DDBJ databases">
        <title>Bacteria isolated from the canopy kelp, Nereocystis luetkeana.</title>
        <authorList>
            <person name="Pfister C.A."/>
            <person name="Younker I.T."/>
            <person name="Light S.H."/>
        </authorList>
    </citation>
    <scope>NUCLEOTIDE SEQUENCE [LARGE SCALE GENOMIC DNA]</scope>
    <source>
        <strain evidence="2 3">TI.5.07</strain>
    </source>
</reference>
<organism evidence="2 3">
    <name type="scientific">Cobetia marina</name>
    <name type="common">Deleya marina</name>
    <dbReference type="NCBI Taxonomy" id="28258"/>
    <lineage>
        <taxon>Bacteria</taxon>
        <taxon>Pseudomonadati</taxon>
        <taxon>Pseudomonadota</taxon>
        <taxon>Gammaproteobacteria</taxon>
        <taxon>Oceanospirillales</taxon>
        <taxon>Halomonadaceae</taxon>
        <taxon>Cobetia</taxon>
    </lineage>
</organism>
<sequence>RAIRRVAGGARYLTPELAQRLVFSGLDTGCSNPFEQLSPREMQVALMIVNCHRVNELSDRLPLSPKTGNTYR</sequence>
<dbReference type="Proteomes" id="UP001378242">
    <property type="component" value="Unassembled WGS sequence"/>
</dbReference>
<dbReference type="Gene3D" id="1.10.10.10">
    <property type="entry name" value="Winged helix-like DNA-binding domain superfamily/Winged helix DNA-binding domain"/>
    <property type="match status" value="1"/>
</dbReference>
<dbReference type="SUPFAM" id="SSF46894">
    <property type="entry name" value="C-terminal effector domain of the bipartite response regulators"/>
    <property type="match status" value="1"/>
</dbReference>
<dbReference type="Pfam" id="PF00196">
    <property type="entry name" value="GerE"/>
    <property type="match status" value="1"/>
</dbReference>
<dbReference type="InterPro" id="IPR000792">
    <property type="entry name" value="Tscrpt_reg_LuxR_C"/>
</dbReference>
<proteinExistence type="predicted"/>
<dbReference type="RefSeq" id="WP_423972101.1">
    <property type="nucleotide sequence ID" value="NZ_JBAKAP010000139.1"/>
</dbReference>
<dbReference type="InterPro" id="IPR036388">
    <property type="entry name" value="WH-like_DNA-bd_sf"/>
</dbReference>
<dbReference type="InterPro" id="IPR016032">
    <property type="entry name" value="Sig_transdc_resp-reg_C-effctor"/>
</dbReference>
<gene>
    <name evidence="2" type="ORF">V6243_18115</name>
</gene>
<keyword evidence="3" id="KW-1185">Reference proteome</keyword>
<name>A0ABU9GKT2_COBMA</name>
<comment type="caution">
    <text evidence="2">The sequence shown here is derived from an EMBL/GenBank/DDBJ whole genome shotgun (WGS) entry which is preliminary data.</text>
</comment>
<feature type="domain" description="HTH luxR-type" evidence="1">
    <location>
        <begin position="36"/>
        <end position="72"/>
    </location>
</feature>
<dbReference type="EMBL" id="JBAKAP010000139">
    <property type="protein sequence ID" value="MEL0618734.1"/>
    <property type="molecule type" value="Genomic_DNA"/>
</dbReference>
<feature type="non-terminal residue" evidence="2">
    <location>
        <position position="1"/>
    </location>
</feature>
<feature type="non-terminal residue" evidence="2">
    <location>
        <position position="72"/>
    </location>
</feature>
<evidence type="ECO:0000259" key="1">
    <source>
        <dbReference type="Pfam" id="PF00196"/>
    </source>
</evidence>
<protein>
    <submittedName>
        <fullName evidence="2">Two-component system response regulator UvrY</fullName>
    </submittedName>
</protein>
<evidence type="ECO:0000313" key="3">
    <source>
        <dbReference type="Proteomes" id="UP001378242"/>
    </source>
</evidence>